<evidence type="ECO:0000256" key="11">
    <source>
        <dbReference type="RuleBase" id="RU000586"/>
    </source>
</evidence>
<organism evidence="16 17">
    <name type="scientific">Cricetulus griseus</name>
    <name type="common">Chinese hamster</name>
    <name type="synonym">Cricetulus barabensis griseus</name>
    <dbReference type="NCBI Taxonomy" id="10029"/>
    <lineage>
        <taxon>Eukaryota</taxon>
        <taxon>Metazoa</taxon>
        <taxon>Chordata</taxon>
        <taxon>Craniata</taxon>
        <taxon>Vertebrata</taxon>
        <taxon>Euteleostomi</taxon>
        <taxon>Mammalia</taxon>
        <taxon>Eutheria</taxon>
        <taxon>Euarchontoglires</taxon>
        <taxon>Glires</taxon>
        <taxon>Rodentia</taxon>
        <taxon>Myomorpha</taxon>
        <taxon>Muroidea</taxon>
        <taxon>Cricetidae</taxon>
        <taxon>Cricetinae</taxon>
        <taxon>Cricetulus</taxon>
    </lineage>
</organism>
<evidence type="ECO:0000256" key="6">
    <source>
        <dbReference type="ARBA" id="ARBA00022679"/>
    </source>
</evidence>
<name>A0A8C2MUY5_CRIGR</name>
<reference evidence="16" key="2">
    <citation type="submission" date="2025-09" db="UniProtKB">
        <authorList>
            <consortium name="Ensembl"/>
        </authorList>
    </citation>
    <scope>IDENTIFICATION</scope>
</reference>
<dbReference type="InterPro" id="IPR022678">
    <property type="entry name" value="NMT_CS"/>
</dbReference>
<dbReference type="GO" id="GO:0004379">
    <property type="term" value="F:glycylpeptide N-tetradecanoyltransferase activity"/>
    <property type="evidence" value="ECO:0007669"/>
    <property type="project" value="UniProtKB-EC"/>
</dbReference>
<feature type="compositionally biased region" description="Polar residues" evidence="13">
    <location>
        <begin position="37"/>
        <end position="46"/>
    </location>
</feature>
<dbReference type="InterPro" id="IPR022677">
    <property type="entry name" value="NMT_C"/>
</dbReference>
<evidence type="ECO:0000256" key="7">
    <source>
        <dbReference type="ARBA" id="ARBA00023136"/>
    </source>
</evidence>
<keyword evidence="5" id="KW-0597">Phosphoprotein</keyword>
<dbReference type="Ensembl" id="ENSCGRT00001027680.1">
    <property type="protein sequence ID" value="ENSCGRP00001023434.1"/>
    <property type="gene ID" value="ENSCGRG00001021658.1"/>
</dbReference>
<evidence type="ECO:0000256" key="10">
    <source>
        <dbReference type="ARBA" id="ARBA00048708"/>
    </source>
</evidence>
<dbReference type="InterPro" id="IPR022676">
    <property type="entry name" value="NMT_N"/>
</dbReference>
<dbReference type="PROSITE" id="PS00975">
    <property type="entry name" value="NMT_1"/>
    <property type="match status" value="1"/>
</dbReference>
<dbReference type="PIRSF" id="PIRSF015892">
    <property type="entry name" value="N-myristl_transf"/>
    <property type="match status" value="1"/>
</dbReference>
<evidence type="ECO:0000313" key="17">
    <source>
        <dbReference type="Proteomes" id="UP000694386"/>
    </source>
</evidence>
<keyword evidence="7" id="KW-0472">Membrane</keyword>
<comment type="subcellular location">
    <subcellularLocation>
        <location evidence="2">Cytoplasm</location>
        <location evidence="2">Cytosol</location>
    </subcellularLocation>
    <subcellularLocation>
        <location evidence="1">Membrane</location>
        <topology evidence="1">Peripheral membrane protein</topology>
    </subcellularLocation>
</comment>
<dbReference type="SUPFAM" id="SSF55729">
    <property type="entry name" value="Acyl-CoA N-acyltransferases (Nat)"/>
    <property type="match status" value="2"/>
</dbReference>
<evidence type="ECO:0000256" key="12">
    <source>
        <dbReference type="RuleBase" id="RU004178"/>
    </source>
</evidence>
<dbReference type="GO" id="GO:0016020">
    <property type="term" value="C:membrane"/>
    <property type="evidence" value="ECO:0007669"/>
    <property type="project" value="UniProtKB-SubCell"/>
</dbReference>
<accession>A0A8C2MUY5</accession>
<feature type="compositionally biased region" description="Polar residues" evidence="13">
    <location>
        <begin position="1"/>
        <end position="14"/>
    </location>
</feature>
<comment type="function">
    <text evidence="11">Adds a myristoyl group to the N-terminal glycine residue of certain cellular proteins.</text>
</comment>
<protein>
    <recommendedName>
        <fullName evidence="11">Glycylpeptide N-tetradecanoyltransferase</fullName>
        <ecNumber evidence="11">2.3.1.97</ecNumber>
    </recommendedName>
</protein>
<dbReference type="GO" id="GO:0005829">
    <property type="term" value="C:cytosol"/>
    <property type="evidence" value="ECO:0007669"/>
    <property type="project" value="UniProtKB-SubCell"/>
</dbReference>
<evidence type="ECO:0000256" key="9">
    <source>
        <dbReference type="ARBA" id="ARBA00048276"/>
    </source>
</evidence>
<evidence type="ECO:0000256" key="5">
    <source>
        <dbReference type="ARBA" id="ARBA00022553"/>
    </source>
</evidence>
<reference evidence="16" key="1">
    <citation type="submission" date="2025-08" db="UniProtKB">
        <authorList>
            <consortium name="Ensembl"/>
        </authorList>
    </citation>
    <scope>IDENTIFICATION</scope>
</reference>
<dbReference type="Gene3D" id="3.40.630.170">
    <property type="match status" value="1"/>
</dbReference>
<sequence length="434" mass="49748">ELSSESWLPNQSWQMMEGNGNSHEHCSDCENEEDNISPLSGLSPANDTGAKRKKKKQKKKKEKGNDTDSAQDQPEKMNSLPAERIQEIQNKRSYQFWDTQPVPKLGEVVNTHGPVEPDKDNFHQEPSTLSQGFTWDALDLGDRGFLLALWPPGWLPQWHCGVRVVSSRKLVGFISAIPANIHIYDTEKKMVEINFLCVHKKLCSKRVAPVLIREITRRVHLEGIFQAVYISGMVLPKPVGTCRYWHQSLNPRKLIEVKFSHLSRNRTMQSTMNWALTNGEKKDIPVVHQLLTRYLKQFHLTPVMSQEEVEHWFYPQENIIDTFVVENANGEAIDFLSFYTLPSTITNHPTHTSLKAAYSFYNIHTQTPFLDLKSDALVLAKMKGFDIFNALGLMENKTFLEKLKFGIGDSNLQYYLYNWKCPDMGAEKVGLVLQ</sequence>
<dbReference type="Pfam" id="PF01233">
    <property type="entry name" value="NMT"/>
    <property type="match status" value="1"/>
</dbReference>
<dbReference type="EC" id="2.3.1.97" evidence="11"/>
<comment type="catalytic activity">
    <reaction evidence="10">
        <text>N-terminal glycyl-L-lysyl-[protein] + tetradecanoyl-CoA = N-terminal glycyl-(N(6)-tetradecanoyl)-L-lysyl-[protein] + CoA + H(+)</text>
        <dbReference type="Rhea" id="RHEA:70671"/>
        <dbReference type="Rhea" id="RHEA-COMP:17947"/>
        <dbReference type="Rhea" id="RHEA-COMP:17948"/>
        <dbReference type="ChEBI" id="CHEBI:15378"/>
        <dbReference type="ChEBI" id="CHEBI:57287"/>
        <dbReference type="ChEBI" id="CHEBI:57385"/>
        <dbReference type="ChEBI" id="CHEBI:189855"/>
        <dbReference type="ChEBI" id="CHEBI:189856"/>
    </reaction>
    <physiologicalReaction direction="left-to-right" evidence="10">
        <dbReference type="Rhea" id="RHEA:70672"/>
    </physiologicalReaction>
</comment>
<evidence type="ECO:0000256" key="1">
    <source>
        <dbReference type="ARBA" id="ARBA00004170"/>
    </source>
</evidence>
<comment type="catalytic activity">
    <reaction evidence="9 11">
        <text>N-terminal glycyl-[protein] + tetradecanoyl-CoA = N-tetradecanoylglycyl-[protein] + CoA + H(+)</text>
        <dbReference type="Rhea" id="RHEA:15521"/>
        <dbReference type="Rhea" id="RHEA-COMP:12666"/>
        <dbReference type="Rhea" id="RHEA-COMP:12667"/>
        <dbReference type="ChEBI" id="CHEBI:15378"/>
        <dbReference type="ChEBI" id="CHEBI:57287"/>
        <dbReference type="ChEBI" id="CHEBI:57385"/>
        <dbReference type="ChEBI" id="CHEBI:64723"/>
        <dbReference type="ChEBI" id="CHEBI:133050"/>
        <dbReference type="EC" id="2.3.1.97"/>
    </reaction>
</comment>
<evidence type="ECO:0000259" key="15">
    <source>
        <dbReference type="Pfam" id="PF02799"/>
    </source>
</evidence>
<dbReference type="InterPro" id="IPR000903">
    <property type="entry name" value="NMT"/>
</dbReference>
<keyword evidence="4" id="KW-0963">Cytoplasm</keyword>
<proteinExistence type="inferred from homology"/>
<evidence type="ECO:0000256" key="13">
    <source>
        <dbReference type="SAM" id="MobiDB-lite"/>
    </source>
</evidence>
<keyword evidence="6 11" id="KW-0808">Transferase</keyword>
<evidence type="ECO:0000259" key="14">
    <source>
        <dbReference type="Pfam" id="PF01233"/>
    </source>
</evidence>
<dbReference type="PANTHER" id="PTHR11377">
    <property type="entry name" value="N-MYRISTOYL TRANSFERASE"/>
    <property type="match status" value="1"/>
</dbReference>
<feature type="domain" description="Glycylpeptide N-tetradecanoyltransferase C-terminal" evidence="15">
    <location>
        <begin position="256"/>
        <end position="424"/>
    </location>
</feature>
<dbReference type="InterPro" id="IPR016181">
    <property type="entry name" value="Acyl_CoA_acyltransferase"/>
</dbReference>
<dbReference type="Proteomes" id="UP000694386">
    <property type="component" value="Unplaced"/>
</dbReference>
<evidence type="ECO:0000256" key="3">
    <source>
        <dbReference type="ARBA" id="ARBA00009469"/>
    </source>
</evidence>
<dbReference type="Pfam" id="PF02799">
    <property type="entry name" value="NMT_C"/>
    <property type="match status" value="1"/>
</dbReference>
<evidence type="ECO:0000256" key="8">
    <source>
        <dbReference type="ARBA" id="ARBA00023315"/>
    </source>
</evidence>
<feature type="region of interest" description="Disordered" evidence="13">
    <location>
        <begin position="1"/>
        <end position="80"/>
    </location>
</feature>
<dbReference type="AlphaFoldDB" id="A0A8C2MUY5"/>
<evidence type="ECO:0000313" key="16">
    <source>
        <dbReference type="Ensembl" id="ENSCGRP00001023434.1"/>
    </source>
</evidence>
<feature type="domain" description="Glycylpeptide N-tetradecanoyltransferase N-terminal" evidence="14">
    <location>
        <begin position="148"/>
        <end position="242"/>
    </location>
</feature>
<keyword evidence="8 11" id="KW-0012">Acyltransferase</keyword>
<feature type="compositionally biased region" description="Basic residues" evidence="13">
    <location>
        <begin position="51"/>
        <end position="62"/>
    </location>
</feature>
<comment type="similarity">
    <text evidence="3 12">Belongs to the NMT family.</text>
</comment>
<evidence type="ECO:0000256" key="2">
    <source>
        <dbReference type="ARBA" id="ARBA00004514"/>
    </source>
</evidence>
<evidence type="ECO:0000256" key="4">
    <source>
        <dbReference type="ARBA" id="ARBA00022490"/>
    </source>
</evidence>
<dbReference type="PANTHER" id="PTHR11377:SF7">
    <property type="entry name" value="GLYCYLPEPTIDE N-TETRADECANOYLTRANSFERASE 1"/>
    <property type="match status" value="1"/>
</dbReference>